<dbReference type="PANTHER" id="PTHR13604:SF0">
    <property type="entry name" value="ABASIC SITE PROCESSING PROTEIN HMCES"/>
    <property type="match status" value="1"/>
</dbReference>
<keyword evidence="7" id="KW-0456">Lyase</keyword>
<evidence type="ECO:0000256" key="3">
    <source>
        <dbReference type="ARBA" id="ARBA00022763"/>
    </source>
</evidence>
<protein>
    <recommendedName>
        <fullName evidence="8">Abasic site processing protein</fullName>
        <ecNumber evidence="8">3.4.-.-</ecNumber>
    </recommendedName>
</protein>
<evidence type="ECO:0000256" key="4">
    <source>
        <dbReference type="ARBA" id="ARBA00022801"/>
    </source>
</evidence>
<keyword evidence="2 8" id="KW-0645">Protease</keyword>
<dbReference type="InterPro" id="IPR036590">
    <property type="entry name" value="SRAP-like"/>
</dbReference>
<proteinExistence type="inferred from homology"/>
<evidence type="ECO:0000256" key="6">
    <source>
        <dbReference type="ARBA" id="ARBA00023125"/>
    </source>
</evidence>
<sequence length="234" mass="26411">MCGRFVSARKDYELLPLFDVDERVGEELAPSYNIAPTQTVRIVLEDAADDGPVRRMRNVRWGLLPVWAKDRKMASRLINARSETVTEKPSFRSAATKRRCVVPADGYYEWQKTESGRKIPYYLHGPEEEVLPLVGLYERWPDPDVPEEDPAHWVWTCTVLTRPATDSLGFIHDRAPVILPMDMVGDWLDPAATGKARVNEMIDAVPDPELVPRKVTTAVGSPRNNTPGLLYEVA</sequence>
<dbReference type="GO" id="GO:0106300">
    <property type="term" value="P:protein-DNA covalent cross-linking repair"/>
    <property type="evidence" value="ECO:0007669"/>
    <property type="project" value="InterPro"/>
</dbReference>
<keyword evidence="10" id="KW-1185">Reference proteome</keyword>
<dbReference type="GO" id="GO:0016829">
    <property type="term" value="F:lyase activity"/>
    <property type="evidence" value="ECO:0007669"/>
    <property type="project" value="UniProtKB-KW"/>
</dbReference>
<dbReference type="Proteomes" id="UP000572635">
    <property type="component" value="Unassembled WGS sequence"/>
</dbReference>
<keyword evidence="4 8" id="KW-0378">Hydrolase</keyword>
<dbReference type="GO" id="GO:0008233">
    <property type="term" value="F:peptidase activity"/>
    <property type="evidence" value="ECO:0007669"/>
    <property type="project" value="UniProtKB-KW"/>
</dbReference>
<evidence type="ECO:0000313" key="9">
    <source>
        <dbReference type="EMBL" id="MBB5430348.1"/>
    </source>
</evidence>
<name>A0A7W8QH42_9ACTN</name>
<accession>A0A7W8QH42</accession>
<dbReference type="AlphaFoldDB" id="A0A7W8QH42"/>
<keyword evidence="3" id="KW-0227">DNA damage</keyword>
<dbReference type="SUPFAM" id="SSF143081">
    <property type="entry name" value="BB1717-like"/>
    <property type="match status" value="1"/>
</dbReference>
<dbReference type="InterPro" id="IPR003738">
    <property type="entry name" value="SRAP"/>
</dbReference>
<comment type="similarity">
    <text evidence="1 8">Belongs to the SOS response-associated peptidase family.</text>
</comment>
<keyword evidence="5" id="KW-0190">Covalent protein-DNA linkage</keyword>
<reference evidence="9 10" key="1">
    <citation type="submission" date="2020-08" db="EMBL/GenBank/DDBJ databases">
        <title>Sequencing the genomes of 1000 actinobacteria strains.</title>
        <authorList>
            <person name="Klenk H.-P."/>
        </authorList>
    </citation>
    <scope>NUCLEOTIDE SEQUENCE [LARGE SCALE GENOMIC DNA]</scope>
    <source>
        <strain evidence="9 10">DSM 44551</strain>
    </source>
</reference>
<evidence type="ECO:0000256" key="2">
    <source>
        <dbReference type="ARBA" id="ARBA00022670"/>
    </source>
</evidence>
<dbReference type="EMBL" id="JACHDB010000001">
    <property type="protein sequence ID" value="MBB5430348.1"/>
    <property type="molecule type" value="Genomic_DNA"/>
</dbReference>
<gene>
    <name evidence="9" type="ORF">HDA36_000432</name>
</gene>
<evidence type="ECO:0000313" key="10">
    <source>
        <dbReference type="Proteomes" id="UP000572635"/>
    </source>
</evidence>
<evidence type="ECO:0000256" key="7">
    <source>
        <dbReference type="ARBA" id="ARBA00023239"/>
    </source>
</evidence>
<evidence type="ECO:0000256" key="1">
    <source>
        <dbReference type="ARBA" id="ARBA00008136"/>
    </source>
</evidence>
<dbReference type="RefSeq" id="WP_184388167.1">
    <property type="nucleotide sequence ID" value="NZ_BAAAJD010000056.1"/>
</dbReference>
<organism evidence="9 10">
    <name type="scientific">Nocardiopsis composta</name>
    <dbReference type="NCBI Taxonomy" id="157465"/>
    <lineage>
        <taxon>Bacteria</taxon>
        <taxon>Bacillati</taxon>
        <taxon>Actinomycetota</taxon>
        <taxon>Actinomycetes</taxon>
        <taxon>Streptosporangiales</taxon>
        <taxon>Nocardiopsidaceae</taxon>
        <taxon>Nocardiopsis</taxon>
    </lineage>
</organism>
<dbReference type="GO" id="GO:0003697">
    <property type="term" value="F:single-stranded DNA binding"/>
    <property type="evidence" value="ECO:0007669"/>
    <property type="project" value="InterPro"/>
</dbReference>
<dbReference type="EC" id="3.4.-.-" evidence="8"/>
<dbReference type="Gene3D" id="3.90.1680.10">
    <property type="entry name" value="SOS response associated peptidase-like"/>
    <property type="match status" value="1"/>
</dbReference>
<comment type="caution">
    <text evidence="9">The sequence shown here is derived from an EMBL/GenBank/DDBJ whole genome shotgun (WGS) entry which is preliminary data.</text>
</comment>
<dbReference type="GO" id="GO:0006508">
    <property type="term" value="P:proteolysis"/>
    <property type="evidence" value="ECO:0007669"/>
    <property type="project" value="UniProtKB-KW"/>
</dbReference>
<dbReference type="PANTHER" id="PTHR13604">
    <property type="entry name" value="DC12-RELATED"/>
    <property type="match status" value="1"/>
</dbReference>
<evidence type="ECO:0000256" key="5">
    <source>
        <dbReference type="ARBA" id="ARBA00023124"/>
    </source>
</evidence>
<keyword evidence="6" id="KW-0238">DNA-binding</keyword>
<dbReference type="Pfam" id="PF02586">
    <property type="entry name" value="SRAP"/>
    <property type="match status" value="1"/>
</dbReference>
<evidence type="ECO:0000256" key="8">
    <source>
        <dbReference type="RuleBase" id="RU364100"/>
    </source>
</evidence>